<dbReference type="PANTHER" id="PTHR43771:SF1">
    <property type="entry name" value="PHOSPHOMANNOMUTASE"/>
    <property type="match status" value="1"/>
</dbReference>
<sequence length="438" mass="47585">MPTTEPTTKYQCPGERGLISQSVHLARLSAFYPACRECVHRHDTGQIPPRTVVHLKETENRIHRDSLLTDEGVRGIYLNELNRERAAAYAAGLAGLLWRSSPLKAREGLHAPMDISSVRLGPMVVVGFDERPSSPDIAVGVVRALRTMSCRVIDVGQVTRPCFSFAVNHMQATAGVFVTGAGCSPVWTGLDFESAGAVPISTGTTLNEIEQLADGPNPRPSRQAGQLRAFHAALPYEAALGKHFHALRPLKVVCGCCSDLVGDLLTRTFEKLPCELFFTKTSLRQRGSLAAGDADHKLLADEVRLHRAHLGLLIEDDARTCHVLDERGEIIAPLDITRLLLRYMQTQHPGEPVVVEESVAAQVPGAISCDATSESMSRTMTDNSAVYGGSAVSGRYWFRESAPTCDAVLTLARLLQLLSRSDAEFSRVVESLERSAAG</sequence>
<dbReference type="KEGG" id="sdyn:Mal52_23310"/>
<dbReference type="InterPro" id="IPR016055">
    <property type="entry name" value="A-D-PHexomutase_a/b/a-I/II/III"/>
</dbReference>
<dbReference type="GO" id="GO:0004614">
    <property type="term" value="F:phosphoglucomutase activity"/>
    <property type="evidence" value="ECO:0007669"/>
    <property type="project" value="UniProtKB-EC"/>
</dbReference>
<dbReference type="InterPro" id="IPR005844">
    <property type="entry name" value="A-D-PHexomutase_a/b/a-I"/>
</dbReference>
<dbReference type="SUPFAM" id="SSF53738">
    <property type="entry name" value="Phosphoglucomutase, first 3 domains"/>
    <property type="match status" value="2"/>
</dbReference>
<dbReference type="Gene3D" id="3.40.120.10">
    <property type="entry name" value="Alpha-D-Glucose-1,6-Bisphosphate, subunit A, domain 3"/>
    <property type="match status" value="3"/>
</dbReference>
<evidence type="ECO:0000256" key="4">
    <source>
        <dbReference type="ARBA" id="ARBA00022723"/>
    </source>
</evidence>
<evidence type="ECO:0000256" key="1">
    <source>
        <dbReference type="ARBA" id="ARBA00001946"/>
    </source>
</evidence>
<dbReference type="RefSeq" id="WP_145376140.1">
    <property type="nucleotide sequence ID" value="NZ_CP036276.1"/>
</dbReference>
<dbReference type="Pfam" id="PF02878">
    <property type="entry name" value="PGM_PMM_I"/>
    <property type="match status" value="1"/>
</dbReference>
<dbReference type="AlphaFoldDB" id="A0A517ZN02"/>
<reference evidence="8 9" key="1">
    <citation type="submission" date="2019-02" db="EMBL/GenBank/DDBJ databases">
        <title>Deep-cultivation of Planctomycetes and their phenomic and genomic characterization uncovers novel biology.</title>
        <authorList>
            <person name="Wiegand S."/>
            <person name="Jogler M."/>
            <person name="Boedeker C."/>
            <person name="Pinto D."/>
            <person name="Vollmers J."/>
            <person name="Rivas-Marin E."/>
            <person name="Kohn T."/>
            <person name="Peeters S.H."/>
            <person name="Heuer A."/>
            <person name="Rast P."/>
            <person name="Oberbeckmann S."/>
            <person name="Bunk B."/>
            <person name="Jeske O."/>
            <person name="Meyerdierks A."/>
            <person name="Storesund J.E."/>
            <person name="Kallscheuer N."/>
            <person name="Luecker S."/>
            <person name="Lage O.M."/>
            <person name="Pohl T."/>
            <person name="Merkel B.J."/>
            <person name="Hornburger P."/>
            <person name="Mueller R.-W."/>
            <person name="Bruemmer F."/>
            <person name="Labrenz M."/>
            <person name="Spormann A.M."/>
            <person name="Op den Camp H."/>
            <person name="Overmann J."/>
            <person name="Amann R."/>
            <person name="Jetten M.S.M."/>
            <person name="Mascher T."/>
            <person name="Medema M.H."/>
            <person name="Devos D.P."/>
            <person name="Kaster A.-K."/>
            <person name="Ovreas L."/>
            <person name="Rohde M."/>
            <person name="Galperin M.Y."/>
            <person name="Jogler C."/>
        </authorList>
    </citation>
    <scope>NUCLEOTIDE SEQUENCE [LARGE SCALE GENOMIC DNA]</scope>
    <source>
        <strain evidence="8 9">Mal52</strain>
    </source>
</reference>
<evidence type="ECO:0000256" key="3">
    <source>
        <dbReference type="ARBA" id="ARBA00022553"/>
    </source>
</evidence>
<keyword evidence="9" id="KW-1185">Reference proteome</keyword>
<dbReference type="EC" id="5.4.2.2" evidence="8"/>
<accession>A0A517ZN02</accession>
<dbReference type="Proteomes" id="UP000319383">
    <property type="component" value="Chromosome"/>
</dbReference>
<evidence type="ECO:0000256" key="6">
    <source>
        <dbReference type="ARBA" id="ARBA00023235"/>
    </source>
</evidence>
<evidence type="ECO:0000313" key="8">
    <source>
        <dbReference type="EMBL" id="QDU43854.1"/>
    </source>
</evidence>
<evidence type="ECO:0000259" key="7">
    <source>
        <dbReference type="Pfam" id="PF02878"/>
    </source>
</evidence>
<organism evidence="8 9">
    <name type="scientific">Symmachiella dynata</name>
    <dbReference type="NCBI Taxonomy" id="2527995"/>
    <lineage>
        <taxon>Bacteria</taxon>
        <taxon>Pseudomonadati</taxon>
        <taxon>Planctomycetota</taxon>
        <taxon>Planctomycetia</taxon>
        <taxon>Planctomycetales</taxon>
        <taxon>Planctomycetaceae</taxon>
        <taxon>Symmachiella</taxon>
    </lineage>
</organism>
<name>A0A517ZN02_9PLAN</name>
<dbReference type="GO" id="GO:0005975">
    <property type="term" value="P:carbohydrate metabolic process"/>
    <property type="evidence" value="ECO:0007669"/>
    <property type="project" value="InterPro"/>
</dbReference>
<dbReference type="EMBL" id="CP036276">
    <property type="protein sequence ID" value="QDU43854.1"/>
    <property type="molecule type" value="Genomic_DNA"/>
</dbReference>
<evidence type="ECO:0000256" key="2">
    <source>
        <dbReference type="ARBA" id="ARBA00010231"/>
    </source>
</evidence>
<gene>
    <name evidence="8" type="primary">algC_1</name>
    <name evidence="8" type="ORF">Mal52_23310</name>
</gene>
<keyword evidence="5" id="KW-0460">Magnesium</keyword>
<keyword evidence="3" id="KW-0597">Phosphoprotein</keyword>
<comment type="similarity">
    <text evidence="2">Belongs to the phosphohexose mutase family.</text>
</comment>
<comment type="cofactor">
    <cofactor evidence="1">
        <name>Mg(2+)</name>
        <dbReference type="ChEBI" id="CHEBI:18420"/>
    </cofactor>
</comment>
<keyword evidence="6 8" id="KW-0413">Isomerase</keyword>
<dbReference type="GO" id="GO:0046872">
    <property type="term" value="F:metal ion binding"/>
    <property type="evidence" value="ECO:0007669"/>
    <property type="project" value="UniProtKB-KW"/>
</dbReference>
<protein>
    <submittedName>
        <fullName evidence="8">Phosphomannomutase/phosphoglucomutase</fullName>
        <ecNumber evidence="8">5.4.2.2</ecNumber>
    </submittedName>
</protein>
<evidence type="ECO:0000313" key="9">
    <source>
        <dbReference type="Proteomes" id="UP000319383"/>
    </source>
</evidence>
<dbReference type="PANTHER" id="PTHR43771">
    <property type="entry name" value="PHOSPHOMANNOMUTASE"/>
    <property type="match status" value="1"/>
</dbReference>
<evidence type="ECO:0000256" key="5">
    <source>
        <dbReference type="ARBA" id="ARBA00022842"/>
    </source>
</evidence>
<proteinExistence type="inferred from homology"/>
<keyword evidence="4" id="KW-0479">Metal-binding</keyword>
<feature type="domain" description="Alpha-D-phosphohexomutase alpha/beta/alpha" evidence="7">
    <location>
        <begin position="122"/>
        <end position="213"/>
    </location>
</feature>